<dbReference type="AlphaFoldDB" id="A0A1C4Y4L3"/>
<accession>A0A1C4Y4L3</accession>
<organism evidence="1 2">
    <name type="scientific">Micromonospora echinospora</name>
    <name type="common">Micromonospora purpurea</name>
    <dbReference type="NCBI Taxonomy" id="1877"/>
    <lineage>
        <taxon>Bacteria</taxon>
        <taxon>Bacillati</taxon>
        <taxon>Actinomycetota</taxon>
        <taxon>Actinomycetes</taxon>
        <taxon>Micromonosporales</taxon>
        <taxon>Micromonosporaceae</taxon>
        <taxon>Micromonospora</taxon>
    </lineage>
</organism>
<keyword evidence="2" id="KW-1185">Reference proteome</keyword>
<dbReference type="Gene3D" id="3.30.530.20">
    <property type="match status" value="1"/>
</dbReference>
<evidence type="ECO:0000313" key="2">
    <source>
        <dbReference type="Proteomes" id="UP000198253"/>
    </source>
</evidence>
<dbReference type="SUPFAM" id="SSF55961">
    <property type="entry name" value="Bet v1-like"/>
    <property type="match status" value="1"/>
</dbReference>
<reference evidence="2" key="1">
    <citation type="submission" date="2016-06" db="EMBL/GenBank/DDBJ databases">
        <authorList>
            <person name="Varghese N."/>
            <person name="Submissions Spin"/>
        </authorList>
    </citation>
    <scope>NUCLEOTIDE SEQUENCE [LARGE SCALE GENOMIC DNA]</scope>
    <source>
        <strain evidence="2">DSM 43816</strain>
    </source>
</reference>
<proteinExistence type="predicted"/>
<gene>
    <name evidence="1" type="ORF">GA0070618_3586</name>
</gene>
<name>A0A1C4Y4L3_MICEC</name>
<dbReference type="Proteomes" id="UP000198253">
    <property type="component" value="Chromosome I"/>
</dbReference>
<dbReference type="InterPro" id="IPR023393">
    <property type="entry name" value="START-like_dom_sf"/>
</dbReference>
<protein>
    <recommendedName>
        <fullName evidence="3">Polyketide cyclase / dehydrase and lipid transport</fullName>
    </recommendedName>
</protein>
<dbReference type="EMBL" id="LT607413">
    <property type="protein sequence ID" value="SCF15639.1"/>
    <property type="molecule type" value="Genomic_DNA"/>
</dbReference>
<dbReference type="RefSeq" id="WP_088982651.1">
    <property type="nucleotide sequence ID" value="NZ_LT607413.1"/>
</dbReference>
<sequence>MVWIRTKTKRDTVIRTSRDELRKVMLDIVGTGRLMPGVEELSQVGDDLYHYRLAEVSNGVVRFTPEYTARFDTSDPDAITWEPVGESNFRSWGTFRITDGPTPDEQVLEIDTRSEASVDVARVVVVLIEPFAQKESDEVTGGFVKAIREAVESGSVSG</sequence>
<evidence type="ECO:0000313" key="1">
    <source>
        <dbReference type="EMBL" id="SCF15639.1"/>
    </source>
</evidence>
<dbReference type="OrthoDB" id="3396643at2"/>
<dbReference type="InParanoid" id="A0A1C4Y4L3"/>
<evidence type="ECO:0008006" key="3">
    <source>
        <dbReference type="Google" id="ProtNLM"/>
    </source>
</evidence>